<reference evidence="2" key="2">
    <citation type="submission" date="2020-11" db="EMBL/GenBank/DDBJ databases">
        <authorList>
            <person name="McCartney M.A."/>
            <person name="Auch B."/>
            <person name="Kono T."/>
            <person name="Mallez S."/>
            <person name="Becker A."/>
            <person name="Gohl D.M."/>
            <person name="Silverstein K.A.T."/>
            <person name="Koren S."/>
            <person name="Bechman K.B."/>
            <person name="Herman A."/>
            <person name="Abrahante J.E."/>
            <person name="Garbe J."/>
        </authorList>
    </citation>
    <scope>NUCLEOTIDE SEQUENCE</scope>
    <source>
        <strain evidence="2">Duluth1</strain>
        <tissue evidence="2">Whole animal</tissue>
    </source>
</reference>
<comment type="caution">
    <text evidence="2">The sequence shown here is derived from an EMBL/GenBank/DDBJ whole genome shotgun (WGS) entry which is preliminary data.</text>
</comment>
<name>A0A9D4JVS1_DREPO</name>
<dbReference type="Proteomes" id="UP000828390">
    <property type="component" value="Unassembled WGS sequence"/>
</dbReference>
<protein>
    <submittedName>
        <fullName evidence="2">Uncharacterized protein</fullName>
    </submittedName>
</protein>
<feature type="compositionally biased region" description="Acidic residues" evidence="1">
    <location>
        <begin position="1"/>
        <end position="29"/>
    </location>
</feature>
<feature type="region of interest" description="Disordered" evidence="1">
    <location>
        <begin position="1"/>
        <end position="32"/>
    </location>
</feature>
<dbReference type="AlphaFoldDB" id="A0A9D4JVS1"/>
<gene>
    <name evidence="2" type="ORF">DPMN_126632</name>
</gene>
<dbReference type="EMBL" id="JAIWYP010000005">
    <property type="protein sequence ID" value="KAH3824779.1"/>
    <property type="molecule type" value="Genomic_DNA"/>
</dbReference>
<reference evidence="2" key="1">
    <citation type="journal article" date="2019" name="bioRxiv">
        <title>The Genome of the Zebra Mussel, Dreissena polymorpha: A Resource for Invasive Species Research.</title>
        <authorList>
            <person name="McCartney M.A."/>
            <person name="Auch B."/>
            <person name="Kono T."/>
            <person name="Mallez S."/>
            <person name="Zhang Y."/>
            <person name="Obille A."/>
            <person name="Becker A."/>
            <person name="Abrahante J.E."/>
            <person name="Garbe J."/>
            <person name="Badalamenti J.P."/>
            <person name="Herman A."/>
            <person name="Mangelson H."/>
            <person name="Liachko I."/>
            <person name="Sullivan S."/>
            <person name="Sone E.D."/>
            <person name="Koren S."/>
            <person name="Silverstein K.A.T."/>
            <person name="Beckman K.B."/>
            <person name="Gohl D.M."/>
        </authorList>
    </citation>
    <scope>NUCLEOTIDE SEQUENCE</scope>
    <source>
        <strain evidence="2">Duluth1</strain>
        <tissue evidence="2">Whole animal</tissue>
    </source>
</reference>
<organism evidence="2 3">
    <name type="scientific">Dreissena polymorpha</name>
    <name type="common">Zebra mussel</name>
    <name type="synonym">Mytilus polymorpha</name>
    <dbReference type="NCBI Taxonomy" id="45954"/>
    <lineage>
        <taxon>Eukaryota</taxon>
        <taxon>Metazoa</taxon>
        <taxon>Spiralia</taxon>
        <taxon>Lophotrochozoa</taxon>
        <taxon>Mollusca</taxon>
        <taxon>Bivalvia</taxon>
        <taxon>Autobranchia</taxon>
        <taxon>Heteroconchia</taxon>
        <taxon>Euheterodonta</taxon>
        <taxon>Imparidentia</taxon>
        <taxon>Neoheterodontei</taxon>
        <taxon>Myida</taxon>
        <taxon>Dreissenoidea</taxon>
        <taxon>Dreissenidae</taxon>
        <taxon>Dreissena</taxon>
    </lineage>
</organism>
<keyword evidence="3" id="KW-1185">Reference proteome</keyword>
<evidence type="ECO:0000313" key="3">
    <source>
        <dbReference type="Proteomes" id="UP000828390"/>
    </source>
</evidence>
<sequence>MMLHDDDEEEEDEEEKENYDDDDDDDDDDTLKCVDIDNPFARNYQRRFRRGRCRTFF</sequence>
<proteinExistence type="predicted"/>
<evidence type="ECO:0000313" key="2">
    <source>
        <dbReference type="EMBL" id="KAH3824779.1"/>
    </source>
</evidence>
<accession>A0A9D4JVS1</accession>
<evidence type="ECO:0000256" key="1">
    <source>
        <dbReference type="SAM" id="MobiDB-lite"/>
    </source>
</evidence>